<dbReference type="InterPro" id="IPR006139">
    <property type="entry name" value="D-isomer_2_OHA_DH_cat_dom"/>
</dbReference>
<organism evidence="6 7">
    <name type="scientific">Danxiaibacter flavus</name>
    <dbReference type="NCBI Taxonomy" id="3049108"/>
    <lineage>
        <taxon>Bacteria</taxon>
        <taxon>Pseudomonadati</taxon>
        <taxon>Bacteroidota</taxon>
        <taxon>Chitinophagia</taxon>
        <taxon>Chitinophagales</taxon>
        <taxon>Chitinophagaceae</taxon>
        <taxon>Danxiaibacter</taxon>
    </lineage>
</organism>
<dbReference type="GO" id="GO:0016491">
    <property type="term" value="F:oxidoreductase activity"/>
    <property type="evidence" value="ECO:0007669"/>
    <property type="project" value="UniProtKB-KW"/>
</dbReference>
<evidence type="ECO:0000256" key="2">
    <source>
        <dbReference type="ARBA" id="ARBA00023002"/>
    </source>
</evidence>
<evidence type="ECO:0000259" key="5">
    <source>
        <dbReference type="Pfam" id="PF02826"/>
    </source>
</evidence>
<sequence length="324" mass="35187">MKVFITKVIPEQGLEVLRTAGVSITQFSEKRELSTEEIIDACIKHDALLSAGKNIIDEAFLEKCGHLKGISLLSVGYDNVDIPAATKHKIPVSNTPGVLSGATSDIALLLMLSVSRKAFYWHSIIGKGEWDFFEPTAGLGVEITGKTLGIFGMGQIGSALARKCKSAYGMKIIYHNRSRNAEAEKELDATYVSWHELLEQSDILSVHANLSSETQGLFNMDAFTKMKPSGIFINTARGAIHNEGHLIEALEKGMIWGAGLDVTNPEPMAKDNPLLDMPTVCVLPHIGSATLETRSVMSVIAARNIVAALQGKQMPQVINPEAYR</sequence>
<keyword evidence="2 3" id="KW-0560">Oxidoreductase</keyword>
<dbReference type="CDD" id="cd05301">
    <property type="entry name" value="GDH"/>
    <property type="match status" value="1"/>
</dbReference>
<dbReference type="Pfam" id="PF02826">
    <property type="entry name" value="2-Hacid_dh_C"/>
    <property type="match status" value="1"/>
</dbReference>
<proteinExistence type="inferred from homology"/>
<dbReference type="PANTHER" id="PTHR10996:SF257">
    <property type="entry name" value="GLYOXYLATE REDUCTASE 1"/>
    <property type="match status" value="1"/>
</dbReference>
<dbReference type="InterPro" id="IPR036291">
    <property type="entry name" value="NAD(P)-bd_dom_sf"/>
</dbReference>
<comment type="similarity">
    <text evidence="1 3">Belongs to the D-isomer specific 2-hydroxyacid dehydrogenase family.</text>
</comment>
<evidence type="ECO:0000313" key="7">
    <source>
        <dbReference type="Proteomes" id="UP001560573"/>
    </source>
</evidence>
<reference evidence="6 7" key="1">
    <citation type="submission" date="2023-07" db="EMBL/GenBank/DDBJ databases">
        <authorList>
            <person name="Lian W.-H."/>
        </authorList>
    </citation>
    <scope>NUCLEOTIDE SEQUENCE [LARGE SCALE GENOMIC DNA]</scope>
    <source>
        <strain evidence="6 7">SYSU DXS3180</strain>
    </source>
</reference>
<dbReference type="InterPro" id="IPR029752">
    <property type="entry name" value="D-isomer_DH_CS1"/>
</dbReference>
<dbReference type="InterPro" id="IPR006140">
    <property type="entry name" value="D-isomer_DH_NAD-bd"/>
</dbReference>
<feature type="domain" description="D-isomer specific 2-hydroxyacid dehydrogenase NAD-binding" evidence="5">
    <location>
        <begin position="109"/>
        <end position="287"/>
    </location>
</feature>
<evidence type="ECO:0000259" key="4">
    <source>
        <dbReference type="Pfam" id="PF00389"/>
    </source>
</evidence>
<dbReference type="SUPFAM" id="SSF52283">
    <property type="entry name" value="Formate/glycerate dehydrogenase catalytic domain-like"/>
    <property type="match status" value="1"/>
</dbReference>
<dbReference type="EMBL" id="JAULBC010000003">
    <property type="protein sequence ID" value="MEX6688228.1"/>
    <property type="molecule type" value="Genomic_DNA"/>
</dbReference>
<dbReference type="InterPro" id="IPR050223">
    <property type="entry name" value="D-isomer_2-hydroxyacid_DH"/>
</dbReference>
<name>A0ABV3ZEI4_9BACT</name>
<dbReference type="EC" id="1.1.1.-" evidence="6"/>
<keyword evidence="7" id="KW-1185">Reference proteome</keyword>
<gene>
    <name evidence="6" type="ORF">QTN47_12015</name>
</gene>
<protein>
    <submittedName>
        <fullName evidence="6">D-glycerate dehydrogenase</fullName>
        <ecNumber evidence="6">1.1.1.-</ecNumber>
    </submittedName>
</protein>
<dbReference type="RefSeq" id="WP_369329637.1">
    <property type="nucleotide sequence ID" value="NZ_JAULBC010000003.1"/>
</dbReference>
<dbReference type="Proteomes" id="UP001560573">
    <property type="component" value="Unassembled WGS sequence"/>
</dbReference>
<dbReference type="PANTHER" id="PTHR10996">
    <property type="entry name" value="2-HYDROXYACID DEHYDROGENASE-RELATED"/>
    <property type="match status" value="1"/>
</dbReference>
<dbReference type="Gene3D" id="3.40.50.720">
    <property type="entry name" value="NAD(P)-binding Rossmann-like Domain"/>
    <property type="match status" value="2"/>
</dbReference>
<evidence type="ECO:0000256" key="1">
    <source>
        <dbReference type="ARBA" id="ARBA00005854"/>
    </source>
</evidence>
<feature type="domain" description="D-isomer specific 2-hydroxyacid dehydrogenase catalytic" evidence="4">
    <location>
        <begin position="3"/>
        <end position="319"/>
    </location>
</feature>
<dbReference type="SUPFAM" id="SSF51735">
    <property type="entry name" value="NAD(P)-binding Rossmann-fold domains"/>
    <property type="match status" value="1"/>
</dbReference>
<dbReference type="PROSITE" id="PS00065">
    <property type="entry name" value="D_2_HYDROXYACID_DH_1"/>
    <property type="match status" value="1"/>
</dbReference>
<evidence type="ECO:0000256" key="3">
    <source>
        <dbReference type="RuleBase" id="RU003719"/>
    </source>
</evidence>
<comment type="caution">
    <text evidence="6">The sequence shown here is derived from an EMBL/GenBank/DDBJ whole genome shotgun (WGS) entry which is preliminary data.</text>
</comment>
<accession>A0ABV3ZEI4</accession>
<dbReference type="Pfam" id="PF00389">
    <property type="entry name" value="2-Hacid_dh"/>
    <property type="match status" value="1"/>
</dbReference>
<evidence type="ECO:0000313" key="6">
    <source>
        <dbReference type="EMBL" id="MEX6688228.1"/>
    </source>
</evidence>